<feature type="domain" description="Flagellar basal-body/hook protein C-terminal" evidence="7">
    <location>
        <begin position="631"/>
        <end position="673"/>
    </location>
</feature>
<proteinExistence type="inferred from homology"/>
<keyword evidence="9" id="KW-0966">Cell projection</keyword>
<comment type="caution">
    <text evidence="9">The sequence shown here is derived from an EMBL/GenBank/DDBJ whole genome shotgun (WGS) entry which is preliminary data.</text>
</comment>
<comment type="function">
    <text evidence="4">A flexible structure which links the flagellar filament to the drive apparatus in the basal body.</text>
</comment>
<accession>A0A839AFM8</accession>
<keyword evidence="9" id="KW-0282">Flagellum</keyword>
<evidence type="ECO:0000256" key="5">
    <source>
        <dbReference type="SAM" id="MobiDB-lite"/>
    </source>
</evidence>
<reference evidence="9 10" key="1">
    <citation type="submission" date="2020-07" db="EMBL/GenBank/DDBJ databases">
        <title>Stappia sp., F7233, whole genome shotgun sequencing project.</title>
        <authorList>
            <person name="Jiang S."/>
            <person name="Liu Z.W."/>
            <person name="Du Z.J."/>
        </authorList>
    </citation>
    <scope>NUCLEOTIDE SEQUENCE [LARGE SCALE GENOMIC DNA]</scope>
    <source>
        <strain evidence="9 10">F7233</strain>
    </source>
</reference>
<name>A0A839AFM8_9HYPH</name>
<dbReference type="Pfam" id="PF22692">
    <property type="entry name" value="LlgE_F_G_D1"/>
    <property type="match status" value="1"/>
</dbReference>
<evidence type="ECO:0000256" key="4">
    <source>
        <dbReference type="RuleBase" id="RU362116"/>
    </source>
</evidence>
<dbReference type="InterPro" id="IPR001444">
    <property type="entry name" value="Flag_bb_rod_N"/>
</dbReference>
<dbReference type="AlphaFoldDB" id="A0A839AFM8"/>
<evidence type="ECO:0000313" key="10">
    <source>
        <dbReference type="Proteomes" id="UP000541109"/>
    </source>
</evidence>
<keyword evidence="3 4" id="KW-0975">Bacterial flagellum</keyword>
<comment type="similarity">
    <text evidence="2 4">Belongs to the flagella basal body rod proteins family.</text>
</comment>
<dbReference type="GO" id="GO:0005829">
    <property type="term" value="C:cytosol"/>
    <property type="evidence" value="ECO:0007669"/>
    <property type="project" value="TreeGrafter"/>
</dbReference>
<dbReference type="GO" id="GO:0009425">
    <property type="term" value="C:bacterial-type flagellum basal body"/>
    <property type="evidence" value="ECO:0007669"/>
    <property type="project" value="UniProtKB-SubCell"/>
</dbReference>
<evidence type="ECO:0000259" key="8">
    <source>
        <dbReference type="Pfam" id="PF22692"/>
    </source>
</evidence>
<dbReference type="PANTHER" id="PTHR30435:SF1">
    <property type="entry name" value="FLAGELLAR HOOK PROTEIN FLGE"/>
    <property type="match status" value="1"/>
</dbReference>
<evidence type="ECO:0000313" key="9">
    <source>
        <dbReference type="EMBL" id="MBA5778451.1"/>
    </source>
</evidence>
<comment type="subcellular location">
    <subcellularLocation>
        <location evidence="1 4">Bacterial flagellum basal body</location>
    </subcellularLocation>
</comment>
<keyword evidence="10" id="KW-1185">Reference proteome</keyword>
<evidence type="ECO:0000259" key="7">
    <source>
        <dbReference type="Pfam" id="PF06429"/>
    </source>
</evidence>
<organism evidence="9 10">
    <name type="scientific">Stappia albiluteola</name>
    <dbReference type="NCBI Taxonomy" id="2758565"/>
    <lineage>
        <taxon>Bacteria</taxon>
        <taxon>Pseudomonadati</taxon>
        <taxon>Pseudomonadota</taxon>
        <taxon>Alphaproteobacteria</taxon>
        <taxon>Hyphomicrobiales</taxon>
        <taxon>Stappiaceae</taxon>
        <taxon>Stappia</taxon>
    </lineage>
</organism>
<dbReference type="NCBIfam" id="TIGR03506">
    <property type="entry name" value="FlgEFG_subfam"/>
    <property type="match status" value="2"/>
</dbReference>
<dbReference type="GO" id="GO:0071978">
    <property type="term" value="P:bacterial-type flagellum-dependent swarming motility"/>
    <property type="evidence" value="ECO:0007669"/>
    <property type="project" value="TreeGrafter"/>
</dbReference>
<dbReference type="PANTHER" id="PTHR30435">
    <property type="entry name" value="FLAGELLAR PROTEIN"/>
    <property type="match status" value="1"/>
</dbReference>
<feature type="domain" description="Flagellar hook protein FlgE/F/G-like D1" evidence="8">
    <location>
        <begin position="88"/>
        <end position="146"/>
    </location>
</feature>
<evidence type="ECO:0000256" key="3">
    <source>
        <dbReference type="ARBA" id="ARBA00023143"/>
    </source>
</evidence>
<dbReference type="InterPro" id="IPR053967">
    <property type="entry name" value="LlgE_F_G-like_D1"/>
</dbReference>
<sequence>MGVFGALNAAVSGLTAQAYALENISGNIANSSTFGYKRLDTSFSDFVSGGGGPQSGQVAGGVAARSRATNNVAGDYLPFNDQDTFISINGSGYFVVTERIGDNGGQPIFSSRNFYTRAGDFEKDSAGRLVNGSGYYLLGRPIDPVTRSVSGSAPEIIKIDNSLIPAVRTNRITFNRGALPTSFDDGQGGNVNGPLSQTLTTQAGAGSPFALGTRLGLNQITNADVGTFLDTSIGGGAITGFTAVGEPVNVQLQWAKSDDGDPTAKIYGTADLSSFPGADTFEGSVLTLRSGGSVSSYVFDGTADQAQRFNDNLATAGYRAEIVDGKLKVSRADGADFSLGVNDNALATALGITGATQGSPQNVSSGGGSPSTVTGGQDLAAGASLASFAGETITLRVGGADTTFQIGSQTSVGDLVAGLNGNGGFTAQLTGSPARLQISRADGAAFDIFASNSALATALGFTATAGTTLASAPPTQDTWGLYYNSNTNPQSPSAVAWQKLGDFQFDKESGALIYPVPSVLTIQDLAVNGRSLGEVIFEIPADALKQQNVPGSGFQYDQNGFAAGEVTRTEISDSGRLVAIYSNGRQRDLYEIPVVTFAGEAELSRRDGGVFSETTESGQPIYAGGGTINGGSVEGSNVDIADEFSKLIVTQQAYSANTRIITTADELLQESINIIR</sequence>
<feature type="region of interest" description="Disordered" evidence="5">
    <location>
        <begin position="357"/>
        <end position="376"/>
    </location>
</feature>
<dbReference type="InterPro" id="IPR020013">
    <property type="entry name" value="Flagellar_FlgE/F/G"/>
</dbReference>
<dbReference type="Pfam" id="PF00460">
    <property type="entry name" value="Flg_bb_rod"/>
    <property type="match status" value="1"/>
</dbReference>
<gene>
    <name evidence="9" type="ORF">H2509_15075</name>
</gene>
<dbReference type="InterPro" id="IPR037925">
    <property type="entry name" value="FlgE/F/G-like"/>
</dbReference>
<dbReference type="SUPFAM" id="SSF117143">
    <property type="entry name" value="Flagellar hook protein flgE"/>
    <property type="match status" value="1"/>
</dbReference>
<dbReference type="GO" id="GO:0009424">
    <property type="term" value="C:bacterial-type flagellum hook"/>
    <property type="evidence" value="ECO:0007669"/>
    <property type="project" value="TreeGrafter"/>
</dbReference>
<dbReference type="Proteomes" id="UP000541109">
    <property type="component" value="Unassembled WGS sequence"/>
</dbReference>
<dbReference type="RefSeq" id="WP_182166698.1">
    <property type="nucleotide sequence ID" value="NZ_JACFXV010000062.1"/>
</dbReference>
<evidence type="ECO:0000259" key="6">
    <source>
        <dbReference type="Pfam" id="PF00460"/>
    </source>
</evidence>
<evidence type="ECO:0000256" key="2">
    <source>
        <dbReference type="ARBA" id="ARBA00009677"/>
    </source>
</evidence>
<dbReference type="Pfam" id="PF06429">
    <property type="entry name" value="Flg_bbr_C"/>
    <property type="match status" value="1"/>
</dbReference>
<feature type="domain" description="Flagellar basal body rod protein N-terminal" evidence="6">
    <location>
        <begin position="7"/>
        <end position="37"/>
    </location>
</feature>
<dbReference type="EMBL" id="JACFXV010000062">
    <property type="protein sequence ID" value="MBA5778451.1"/>
    <property type="molecule type" value="Genomic_DNA"/>
</dbReference>
<evidence type="ECO:0000256" key="1">
    <source>
        <dbReference type="ARBA" id="ARBA00004117"/>
    </source>
</evidence>
<dbReference type="InterPro" id="IPR010930">
    <property type="entry name" value="Flg_bb/hook_C_dom"/>
</dbReference>
<protein>
    <recommendedName>
        <fullName evidence="4">Flagellar hook protein FlgE</fullName>
    </recommendedName>
</protein>
<keyword evidence="9" id="KW-0969">Cilium</keyword>